<feature type="region of interest" description="Disordered" evidence="5">
    <location>
        <begin position="359"/>
        <end position="389"/>
    </location>
</feature>
<dbReference type="InterPro" id="IPR036869">
    <property type="entry name" value="J_dom_sf"/>
</dbReference>
<dbReference type="GO" id="GO:0030544">
    <property type="term" value="F:Hsp70 protein binding"/>
    <property type="evidence" value="ECO:0007669"/>
    <property type="project" value="InterPro"/>
</dbReference>
<dbReference type="GO" id="GO:0051082">
    <property type="term" value="F:unfolded protein binding"/>
    <property type="evidence" value="ECO:0007669"/>
    <property type="project" value="InterPro"/>
</dbReference>
<keyword evidence="2" id="KW-0143">Chaperone</keyword>
<dbReference type="InterPro" id="IPR001623">
    <property type="entry name" value="DnaJ_domain"/>
</dbReference>
<dbReference type="Pfam" id="PF00226">
    <property type="entry name" value="DnaJ"/>
    <property type="match status" value="1"/>
</dbReference>
<evidence type="ECO:0000256" key="5">
    <source>
        <dbReference type="SAM" id="MobiDB-lite"/>
    </source>
</evidence>
<sequence length="389" mass="42918">MPLTYSWAVYIAHAHRPWQTLSSQSARPPALTASSAPLRSCSSPSHFPAGAAAAAAAAARRIPHLASGTGGGKGKMFGRAPKKSDNTKYYEILGVPKSASQDDLKKAYRKAAIKNHPDKGGDPEKFKELAQAYEVLSDPEKREIYDQYGEDALKEGMGGGGAHVDPFDIFSSFFGPSFGGGGGSSRGRRQRRGEDVVHPLKVSLEDLYNARAPSLPDTVTGDIVFVLQQKDHSKFKRKGDDLFYEHTLSLTEALCGFQFVLTHLDNRQLLIKSNPGEVVKPDQFKAINDEGMPMYQRPFMKGKLYIHFTLEFPDLLAPEQCKALEAVLPPKPTSKLTDMEIDECEETTMHDVNNIEEEMRRKQAQAAQEAYEEDDEMPGGAQRVQCAQQ</sequence>
<accession>A0A3L6S4T0</accession>
<dbReference type="PRINTS" id="PR00625">
    <property type="entry name" value="JDOMAIN"/>
</dbReference>
<dbReference type="SMART" id="SM00271">
    <property type="entry name" value="DnaJ"/>
    <property type="match status" value="1"/>
</dbReference>
<dbReference type="InterPro" id="IPR018253">
    <property type="entry name" value="DnaJ_domain_CS"/>
</dbReference>
<dbReference type="FunFam" id="1.10.287.110:FF:000012">
    <property type="entry name" value="dnaJ protein homolog"/>
    <property type="match status" value="1"/>
</dbReference>
<organism evidence="7 8">
    <name type="scientific">Panicum miliaceum</name>
    <name type="common">Proso millet</name>
    <name type="synonym">Broomcorn millet</name>
    <dbReference type="NCBI Taxonomy" id="4540"/>
    <lineage>
        <taxon>Eukaryota</taxon>
        <taxon>Viridiplantae</taxon>
        <taxon>Streptophyta</taxon>
        <taxon>Embryophyta</taxon>
        <taxon>Tracheophyta</taxon>
        <taxon>Spermatophyta</taxon>
        <taxon>Magnoliopsida</taxon>
        <taxon>Liliopsida</taxon>
        <taxon>Poales</taxon>
        <taxon>Poaceae</taxon>
        <taxon>PACMAD clade</taxon>
        <taxon>Panicoideae</taxon>
        <taxon>Panicodae</taxon>
        <taxon>Paniceae</taxon>
        <taxon>Panicinae</taxon>
        <taxon>Panicum</taxon>
        <taxon>Panicum sect. Panicum</taxon>
    </lineage>
</organism>
<evidence type="ECO:0000256" key="4">
    <source>
        <dbReference type="ARBA" id="ARBA00037547"/>
    </source>
</evidence>
<gene>
    <name evidence="7" type="ORF">C2845_PM02G06430</name>
</gene>
<dbReference type="STRING" id="4540.A0A3L6S4T0"/>
<dbReference type="InterPro" id="IPR044713">
    <property type="entry name" value="DNJA1/2-like"/>
</dbReference>
<evidence type="ECO:0000256" key="3">
    <source>
        <dbReference type="ARBA" id="ARBA00023289"/>
    </source>
</evidence>
<dbReference type="InterPro" id="IPR002939">
    <property type="entry name" value="DnaJ_C"/>
</dbReference>
<dbReference type="OrthoDB" id="550424at2759"/>
<evidence type="ECO:0000256" key="1">
    <source>
        <dbReference type="ARBA" id="ARBA00022481"/>
    </source>
</evidence>
<keyword evidence="1" id="KW-0488">Methylation</keyword>
<dbReference type="SUPFAM" id="SSF46565">
    <property type="entry name" value="Chaperone J-domain"/>
    <property type="match status" value="1"/>
</dbReference>
<dbReference type="FunFam" id="2.60.260.20:FF:000150">
    <property type="entry name" value="Chaperone protein dnaJ 3"/>
    <property type="match status" value="1"/>
</dbReference>
<keyword evidence="3" id="KW-0449">Lipoprotein</keyword>
<evidence type="ECO:0000313" key="8">
    <source>
        <dbReference type="Proteomes" id="UP000275267"/>
    </source>
</evidence>
<dbReference type="PROSITE" id="PS00636">
    <property type="entry name" value="DNAJ_1"/>
    <property type="match status" value="1"/>
</dbReference>
<dbReference type="InterPro" id="IPR008971">
    <property type="entry name" value="HSP40/DnaJ_pept-bd"/>
</dbReference>
<keyword evidence="3" id="KW-0636">Prenylation</keyword>
<feature type="domain" description="J" evidence="6">
    <location>
        <begin position="88"/>
        <end position="149"/>
    </location>
</feature>
<reference evidence="8" key="1">
    <citation type="journal article" date="2019" name="Nat. Commun.">
        <title>The genome of broomcorn millet.</title>
        <authorList>
            <person name="Zou C."/>
            <person name="Miki D."/>
            <person name="Li D."/>
            <person name="Tang Q."/>
            <person name="Xiao L."/>
            <person name="Rajput S."/>
            <person name="Deng P."/>
            <person name="Jia W."/>
            <person name="Huang R."/>
            <person name="Zhang M."/>
            <person name="Sun Y."/>
            <person name="Hu J."/>
            <person name="Fu X."/>
            <person name="Schnable P.S."/>
            <person name="Li F."/>
            <person name="Zhang H."/>
            <person name="Feng B."/>
            <person name="Zhu X."/>
            <person name="Liu R."/>
            <person name="Schnable J.C."/>
            <person name="Zhu J.-K."/>
            <person name="Zhang H."/>
        </authorList>
    </citation>
    <scope>NUCLEOTIDE SEQUENCE [LARGE SCALE GENOMIC DNA]</scope>
</reference>
<evidence type="ECO:0000259" key="6">
    <source>
        <dbReference type="PROSITE" id="PS50076"/>
    </source>
</evidence>
<evidence type="ECO:0000256" key="2">
    <source>
        <dbReference type="ARBA" id="ARBA00023186"/>
    </source>
</evidence>
<dbReference type="SUPFAM" id="SSF49493">
    <property type="entry name" value="HSP40/DnaJ peptide-binding domain"/>
    <property type="match status" value="1"/>
</dbReference>
<comment type="function">
    <text evidence="4">Plays a continuous role in plant development probably in the structural organization of compartments.</text>
</comment>
<dbReference type="GO" id="GO:0006457">
    <property type="term" value="P:protein folding"/>
    <property type="evidence" value="ECO:0007669"/>
    <property type="project" value="InterPro"/>
</dbReference>
<keyword evidence="8" id="KW-1185">Reference proteome</keyword>
<dbReference type="GO" id="GO:0005783">
    <property type="term" value="C:endoplasmic reticulum"/>
    <property type="evidence" value="ECO:0007669"/>
    <property type="project" value="UniProtKB-ARBA"/>
</dbReference>
<evidence type="ECO:0000313" key="7">
    <source>
        <dbReference type="EMBL" id="RLN15970.1"/>
    </source>
</evidence>
<dbReference type="Gene3D" id="2.60.260.20">
    <property type="entry name" value="Urease metallochaperone UreE, N-terminal domain"/>
    <property type="match status" value="1"/>
</dbReference>
<dbReference type="EMBL" id="PQIB02000005">
    <property type="protein sequence ID" value="RLN15970.1"/>
    <property type="molecule type" value="Genomic_DNA"/>
</dbReference>
<dbReference type="CDD" id="cd06257">
    <property type="entry name" value="DnaJ"/>
    <property type="match status" value="1"/>
</dbReference>
<proteinExistence type="predicted"/>
<dbReference type="PANTHER" id="PTHR43888">
    <property type="entry name" value="DNAJ-LIKE-2, ISOFORM A-RELATED"/>
    <property type="match status" value="1"/>
</dbReference>
<dbReference type="CDD" id="cd10747">
    <property type="entry name" value="DnaJ_C"/>
    <property type="match status" value="1"/>
</dbReference>
<dbReference type="Pfam" id="PF01556">
    <property type="entry name" value="DnaJ_C"/>
    <property type="match status" value="1"/>
</dbReference>
<dbReference type="Gene3D" id="1.10.287.110">
    <property type="entry name" value="DnaJ domain"/>
    <property type="match status" value="1"/>
</dbReference>
<dbReference type="AlphaFoldDB" id="A0A3L6S4T0"/>
<comment type="caution">
    <text evidence="7">The sequence shown here is derived from an EMBL/GenBank/DDBJ whole genome shotgun (WGS) entry which is preliminary data.</text>
</comment>
<dbReference type="PROSITE" id="PS50076">
    <property type="entry name" value="DNAJ_2"/>
    <property type="match status" value="1"/>
</dbReference>
<protein>
    <submittedName>
        <fullName evidence="7">Chaperone dnaJ 3-like protein</fullName>
    </submittedName>
</protein>
<dbReference type="Proteomes" id="UP000275267">
    <property type="component" value="Unassembled WGS sequence"/>
</dbReference>
<name>A0A3L6S4T0_PANMI</name>